<sequence length="104" mass="12205">MASESSIWEVRNSSAYLDLYNLYGWENKKYFSIMLNHGGSFLYYPNRDYIGGIIDYIDFIDVETFSTEKAFDNQQKVAQLHVSLDSLHSIEFSWNIFFEDFSVA</sequence>
<evidence type="ECO:0000313" key="2">
    <source>
        <dbReference type="Proteomes" id="UP001177003"/>
    </source>
</evidence>
<name>A0AA35YP23_LACSI</name>
<organism evidence="1 2">
    <name type="scientific">Lactuca saligna</name>
    <name type="common">Willowleaf lettuce</name>
    <dbReference type="NCBI Taxonomy" id="75948"/>
    <lineage>
        <taxon>Eukaryota</taxon>
        <taxon>Viridiplantae</taxon>
        <taxon>Streptophyta</taxon>
        <taxon>Embryophyta</taxon>
        <taxon>Tracheophyta</taxon>
        <taxon>Spermatophyta</taxon>
        <taxon>Magnoliopsida</taxon>
        <taxon>eudicotyledons</taxon>
        <taxon>Gunneridae</taxon>
        <taxon>Pentapetalae</taxon>
        <taxon>asterids</taxon>
        <taxon>campanulids</taxon>
        <taxon>Asterales</taxon>
        <taxon>Asteraceae</taxon>
        <taxon>Cichorioideae</taxon>
        <taxon>Cichorieae</taxon>
        <taxon>Lactucinae</taxon>
        <taxon>Lactuca</taxon>
    </lineage>
</organism>
<reference evidence="1" key="1">
    <citation type="submission" date="2023-04" db="EMBL/GenBank/DDBJ databases">
        <authorList>
            <person name="Vijverberg K."/>
            <person name="Xiong W."/>
            <person name="Schranz E."/>
        </authorList>
    </citation>
    <scope>NUCLEOTIDE SEQUENCE</scope>
</reference>
<dbReference type="EMBL" id="OX465079">
    <property type="protein sequence ID" value="CAI9277613.1"/>
    <property type="molecule type" value="Genomic_DNA"/>
</dbReference>
<evidence type="ECO:0000313" key="1">
    <source>
        <dbReference type="EMBL" id="CAI9277613.1"/>
    </source>
</evidence>
<gene>
    <name evidence="1" type="ORF">LSALG_LOCUS17529</name>
</gene>
<accession>A0AA35YP23</accession>
<dbReference type="AlphaFoldDB" id="A0AA35YP23"/>
<proteinExistence type="predicted"/>
<protein>
    <submittedName>
        <fullName evidence="1">Uncharacterized protein</fullName>
    </submittedName>
</protein>
<dbReference type="Proteomes" id="UP001177003">
    <property type="component" value="Chromosome 3"/>
</dbReference>
<keyword evidence="2" id="KW-1185">Reference proteome</keyword>